<evidence type="ECO:0000313" key="8">
    <source>
        <dbReference type="Proteomes" id="UP000193719"/>
    </source>
</evidence>
<dbReference type="Pfam" id="PF02013">
    <property type="entry name" value="CBM_10"/>
    <property type="match status" value="2"/>
</dbReference>
<evidence type="ECO:0000256" key="2">
    <source>
        <dbReference type="ARBA" id="ARBA00022737"/>
    </source>
</evidence>
<dbReference type="PROSITE" id="PS50231">
    <property type="entry name" value="RICIN_B_LECTIN"/>
    <property type="match status" value="1"/>
</dbReference>
<dbReference type="SMART" id="SM00458">
    <property type="entry name" value="RICIN"/>
    <property type="match status" value="1"/>
</dbReference>
<dbReference type="InterPro" id="IPR035992">
    <property type="entry name" value="Ricin_B-like_lectins"/>
</dbReference>
<sequence length="721" mass="80002">MKRNLIILFTKIITLVFLITSGYVKATSVLTVDCNSKIRGATHCALGAHYGVVENVPGDYKTLVDPLHPHVMRSPARSGSGRQQPYGDAIKVARRLSETQGALLSVNLADILPGWPYKFPGLQTWLNEVKSFVNDKKASGLKNWYGLEIWNEPDGTWKDSTNGLSFNDLWKETYKLLRQLDPNEKIIGPCNSFYHEDRIRSFLQFAKQNNCLPDIMCWHELSGIDYVSSHFRAYRNMEKSLGIKELPITINEYCDAEHELEGQPGSSARFIGKFERYKIDSGLITWWFTAHPGRLGSLLATDTQKGAGWFFYKWYGDMTGNMVSVVPPNDDSKLIDGAACVDDNSKYISFIFGGPNDGSVKATFKNIPSWVGSIANVKVEKVDWKNKDTVSQGPNTIFEKNYNVSNGQLTIDLSGCNNSSGYRIYITSSSSNTNANTNNNNNSNNNSNINTNNNNTNNNNNNNQLSSQPLYPNGTYKIINRRSGKALGVINDSTEDSANVHQWTDNGHKSQQWVISNEFNGIKIVNVNANKCLDVSGRSKDNGGNIVIYHDNGYMNQRWTFQDAGNGYITIRSSHSGKLIDVDNRATTDGANVLQWEPNGLDNQQWKLVNINEINQQQNSNTSSSNATTTPTCSANILKQGYKCCSSTNCTIVFTDNDGTWGVENNQWCGCASKATTNCPISITSQGYSCCAGNNCSVVLTDESGRWGVENNQWCGISNDC</sequence>
<accession>A0A1Y1VDM6</accession>
<dbReference type="InterPro" id="IPR017853">
    <property type="entry name" value="GH"/>
</dbReference>
<protein>
    <recommendedName>
        <fullName evidence="6">CBM10 domain-containing protein</fullName>
    </recommendedName>
</protein>
<evidence type="ECO:0000313" key="7">
    <source>
        <dbReference type="EMBL" id="ORX53724.1"/>
    </source>
</evidence>
<dbReference type="SUPFAM" id="SSF51445">
    <property type="entry name" value="(Trans)glycosidases"/>
    <property type="match status" value="1"/>
</dbReference>
<dbReference type="Gene3D" id="3.90.1220.10">
    <property type="entry name" value="Cellulose docking domain, dockering"/>
    <property type="match status" value="2"/>
</dbReference>
<dbReference type="PROSITE" id="PS51763">
    <property type="entry name" value="CBM10"/>
    <property type="match status" value="2"/>
</dbReference>
<dbReference type="Gene3D" id="3.20.20.80">
    <property type="entry name" value="Glycosidases"/>
    <property type="match status" value="1"/>
</dbReference>
<reference evidence="7 8" key="1">
    <citation type="submission" date="2016-08" db="EMBL/GenBank/DDBJ databases">
        <title>Genomes of anaerobic fungi encode conserved fungal cellulosomes for biomass hydrolysis.</title>
        <authorList>
            <consortium name="DOE Joint Genome Institute"/>
            <person name="Haitjema C.H."/>
            <person name="Gilmore S.P."/>
            <person name="Henske J.K."/>
            <person name="Solomon K.V."/>
            <person name="De Groot R."/>
            <person name="Kuo A."/>
            <person name="Mondo S.J."/>
            <person name="Salamov A.A."/>
            <person name="Labutti K."/>
            <person name="Zhao Z."/>
            <person name="Chiniquy J."/>
            <person name="Barry K."/>
            <person name="Brewer H.M."/>
            <person name="Purvine S.O."/>
            <person name="Wright A.T."/>
            <person name="Boxma B."/>
            <person name="Van Alen T."/>
            <person name="Hackstein J.H."/>
            <person name="Baker S.E."/>
            <person name="Grigoriev I.V."/>
            <person name="O'Malley M.A."/>
        </authorList>
    </citation>
    <scope>NUCLEOTIDE SEQUENCE [LARGE SCALE GENOMIC DNA]</scope>
    <source>
        <strain evidence="8">finn</strain>
    </source>
</reference>
<dbReference type="GO" id="GO:0016787">
    <property type="term" value="F:hydrolase activity"/>
    <property type="evidence" value="ECO:0007669"/>
    <property type="project" value="UniProtKB-KW"/>
</dbReference>
<feature type="domain" description="CBM10" evidence="6">
    <location>
        <begin position="632"/>
        <end position="672"/>
    </location>
</feature>
<dbReference type="STRING" id="1754191.A0A1Y1VDM6"/>
<name>A0A1Y1VDM6_9FUNG</name>
<feature type="domain" description="CBM10" evidence="6">
    <location>
        <begin position="678"/>
        <end position="718"/>
    </location>
</feature>
<evidence type="ECO:0000259" key="6">
    <source>
        <dbReference type="PROSITE" id="PS51763"/>
    </source>
</evidence>
<keyword evidence="8" id="KW-1185">Reference proteome</keyword>
<proteinExistence type="predicted"/>
<evidence type="ECO:0000256" key="4">
    <source>
        <dbReference type="SAM" id="MobiDB-lite"/>
    </source>
</evidence>
<evidence type="ECO:0000256" key="1">
    <source>
        <dbReference type="ARBA" id="ARBA00022729"/>
    </source>
</evidence>
<feature type="signal peptide" evidence="5">
    <location>
        <begin position="1"/>
        <end position="26"/>
    </location>
</feature>
<dbReference type="InterPro" id="IPR009034">
    <property type="entry name" value="Dockerin_dom_fun_sf"/>
</dbReference>
<keyword evidence="2" id="KW-0677">Repeat</keyword>
<evidence type="ECO:0000256" key="3">
    <source>
        <dbReference type="ARBA" id="ARBA00022801"/>
    </source>
</evidence>
<dbReference type="AlphaFoldDB" id="A0A1Y1VDM6"/>
<dbReference type="OrthoDB" id="6770063at2759"/>
<dbReference type="Pfam" id="PF14200">
    <property type="entry name" value="RicinB_lectin_2"/>
    <property type="match status" value="2"/>
</dbReference>
<feature type="region of interest" description="Disordered" evidence="4">
    <location>
        <begin position="432"/>
        <end position="469"/>
    </location>
</feature>
<evidence type="ECO:0000256" key="5">
    <source>
        <dbReference type="SAM" id="SignalP"/>
    </source>
</evidence>
<dbReference type="Gene3D" id="2.80.10.50">
    <property type="match status" value="3"/>
</dbReference>
<dbReference type="InterPro" id="IPR000772">
    <property type="entry name" value="Ricin_B_lectin"/>
</dbReference>
<comment type="caution">
    <text evidence="7">The sequence shown here is derived from an EMBL/GenBank/DDBJ whole genome shotgun (WGS) entry which is preliminary data.</text>
</comment>
<organism evidence="7 8">
    <name type="scientific">Piromyces finnis</name>
    <dbReference type="NCBI Taxonomy" id="1754191"/>
    <lineage>
        <taxon>Eukaryota</taxon>
        <taxon>Fungi</taxon>
        <taxon>Fungi incertae sedis</taxon>
        <taxon>Chytridiomycota</taxon>
        <taxon>Chytridiomycota incertae sedis</taxon>
        <taxon>Neocallimastigomycetes</taxon>
        <taxon>Neocallimastigales</taxon>
        <taxon>Neocallimastigaceae</taxon>
        <taxon>Piromyces</taxon>
    </lineage>
</organism>
<dbReference type="SUPFAM" id="SSF64571">
    <property type="entry name" value="Cellulose docking domain, dockering"/>
    <property type="match status" value="2"/>
</dbReference>
<feature type="chain" id="PRO_5011012262" description="CBM10 domain-containing protein" evidence="5">
    <location>
        <begin position="27"/>
        <end position="721"/>
    </location>
</feature>
<keyword evidence="1 5" id="KW-0732">Signal</keyword>
<dbReference type="InterPro" id="IPR002883">
    <property type="entry name" value="CBM10/Dockerin_dom"/>
</dbReference>
<gene>
    <name evidence="7" type="ORF">BCR36DRAFT_403428</name>
</gene>
<dbReference type="Proteomes" id="UP000193719">
    <property type="component" value="Unassembled WGS sequence"/>
</dbReference>
<reference evidence="7 8" key="2">
    <citation type="submission" date="2016-08" db="EMBL/GenBank/DDBJ databases">
        <title>Pervasive Adenine N6-methylation of Active Genes in Fungi.</title>
        <authorList>
            <consortium name="DOE Joint Genome Institute"/>
            <person name="Mondo S.J."/>
            <person name="Dannebaum R.O."/>
            <person name="Kuo R.C."/>
            <person name="Labutti K."/>
            <person name="Haridas S."/>
            <person name="Kuo A."/>
            <person name="Salamov A."/>
            <person name="Ahrendt S.R."/>
            <person name="Lipzen A."/>
            <person name="Sullivan W."/>
            <person name="Andreopoulos W.B."/>
            <person name="Clum A."/>
            <person name="Lindquist E."/>
            <person name="Daum C."/>
            <person name="Ramamoorthy G.K."/>
            <person name="Gryganskyi A."/>
            <person name="Culley D."/>
            <person name="Magnuson J.K."/>
            <person name="James T.Y."/>
            <person name="O'Malley M.A."/>
            <person name="Stajich J.E."/>
            <person name="Spatafora J.W."/>
            <person name="Visel A."/>
            <person name="Grigoriev I.V."/>
        </authorList>
    </citation>
    <scope>NUCLEOTIDE SEQUENCE [LARGE SCALE GENOMIC DNA]</scope>
    <source>
        <strain evidence="8">finn</strain>
    </source>
</reference>
<feature type="compositionally biased region" description="Low complexity" evidence="4">
    <location>
        <begin position="432"/>
        <end position="463"/>
    </location>
</feature>
<dbReference type="SUPFAM" id="SSF50370">
    <property type="entry name" value="Ricin B-like lectins"/>
    <property type="match status" value="1"/>
</dbReference>
<keyword evidence="3" id="KW-0378">Hydrolase</keyword>
<dbReference type="EMBL" id="MCFH01000012">
    <property type="protein sequence ID" value="ORX53724.1"/>
    <property type="molecule type" value="Genomic_DNA"/>
</dbReference>